<dbReference type="CDD" id="cd16664">
    <property type="entry name" value="RING-Ubox_PUB"/>
    <property type="match status" value="1"/>
</dbReference>
<gene>
    <name evidence="11" type="primary">LOC104750948</name>
</gene>
<evidence type="ECO:0000256" key="7">
    <source>
        <dbReference type="PROSITE-ProRule" id="PRU00259"/>
    </source>
</evidence>
<feature type="region of interest" description="Disordered" evidence="8">
    <location>
        <begin position="89"/>
        <end position="110"/>
    </location>
</feature>
<dbReference type="GeneID" id="104750948"/>
<dbReference type="EC" id="2.3.2.27" evidence="3"/>
<dbReference type="Pfam" id="PF04564">
    <property type="entry name" value="U-box"/>
    <property type="match status" value="1"/>
</dbReference>
<dbReference type="Pfam" id="PF25598">
    <property type="entry name" value="ARM_PUB"/>
    <property type="match status" value="1"/>
</dbReference>
<dbReference type="PANTHER" id="PTHR23315">
    <property type="entry name" value="U BOX DOMAIN-CONTAINING"/>
    <property type="match status" value="1"/>
</dbReference>
<proteinExistence type="predicted"/>
<dbReference type="InterPro" id="IPR003613">
    <property type="entry name" value="Ubox_domain"/>
</dbReference>
<dbReference type="SMART" id="SM00185">
    <property type="entry name" value="ARM"/>
    <property type="match status" value="5"/>
</dbReference>
<evidence type="ECO:0000313" key="10">
    <source>
        <dbReference type="Proteomes" id="UP000694864"/>
    </source>
</evidence>
<reference evidence="10" key="1">
    <citation type="journal article" date="2014" name="Nat. Commun.">
        <title>The emerging biofuel crop Camelina sativa retains a highly undifferentiated hexaploid genome structure.</title>
        <authorList>
            <person name="Kagale S."/>
            <person name="Koh C."/>
            <person name="Nixon J."/>
            <person name="Bollina V."/>
            <person name="Clarke W.E."/>
            <person name="Tuteja R."/>
            <person name="Spillane C."/>
            <person name="Robinson S.J."/>
            <person name="Links M.G."/>
            <person name="Clarke C."/>
            <person name="Higgins E.E."/>
            <person name="Huebert T."/>
            <person name="Sharpe A.G."/>
            <person name="Parkin I.A."/>
        </authorList>
    </citation>
    <scope>NUCLEOTIDE SEQUENCE [LARGE SCALE GENOMIC DNA]</scope>
    <source>
        <strain evidence="10">cv. DH55</strain>
    </source>
</reference>
<dbReference type="Pfam" id="PF25368">
    <property type="entry name" value="PUB10_N"/>
    <property type="match status" value="1"/>
</dbReference>
<dbReference type="InterPro" id="IPR000225">
    <property type="entry name" value="Armadillo"/>
</dbReference>
<keyword evidence="5" id="KW-0677">Repeat</keyword>
<accession>A0ABM0WHD2</accession>
<feature type="repeat" description="ARM" evidence="7">
    <location>
        <begin position="556"/>
        <end position="598"/>
    </location>
</feature>
<evidence type="ECO:0000259" key="9">
    <source>
        <dbReference type="PROSITE" id="PS51698"/>
    </source>
</evidence>
<evidence type="ECO:0000313" key="11">
    <source>
        <dbReference type="RefSeq" id="XP_010471108.2"/>
    </source>
</evidence>
<evidence type="ECO:0000256" key="5">
    <source>
        <dbReference type="ARBA" id="ARBA00022737"/>
    </source>
</evidence>
<keyword evidence="6" id="KW-0833">Ubl conjugation pathway</keyword>
<evidence type="ECO:0000256" key="1">
    <source>
        <dbReference type="ARBA" id="ARBA00000900"/>
    </source>
</evidence>
<dbReference type="Gene3D" id="3.30.40.10">
    <property type="entry name" value="Zinc/RING finger domain, C3HC4 (zinc finger)"/>
    <property type="match status" value="1"/>
</dbReference>
<dbReference type="InterPro" id="IPR013083">
    <property type="entry name" value="Znf_RING/FYVE/PHD"/>
</dbReference>
<feature type="domain" description="U-box" evidence="9">
    <location>
        <begin position="292"/>
        <end position="366"/>
    </location>
</feature>
<dbReference type="InterPro" id="IPR045210">
    <property type="entry name" value="RING-Ubox_PUB"/>
</dbReference>
<dbReference type="SMART" id="SM00504">
    <property type="entry name" value="Ubox"/>
    <property type="match status" value="1"/>
</dbReference>
<name>A0ABM0WHD2_CAMSA</name>
<dbReference type="InterPro" id="IPR057623">
    <property type="entry name" value="PUB12-19-like_N"/>
</dbReference>
<sequence>MASLGIHKKASDYNSRHIRVKRGASGVPKFELGAATVCDGVMAGGAITPASLIGLIDEIVEIPVNSGVFKKDCADLARRVGLLTHLIEEIRDSPPPSPTPEESDASSSLSSSECDWWSDLVVGLQAAKRLLSSATSFQARESSDGAAKRISFQFQCVTWKLEKALRNLPYDRYDISDEVREQVELARLQLRRAMQRYGSLNSKKFSSALSEPMVKDASSNTKSKFTEKLDSISETVYSNVPLADVKKSESPPPGKSSSVSLAFFLSKDADDERLEKAVTKNTDDSKKSDNLTIPEDFLCPISLELMKDPAIVSTGQTYERSYIQRWIDCGNLRCPKTQQKLENFTLTPNYVLRSLISQWCTKHNIEQPGGYMNGKTKNCDGSFRDLSGDMSAIRALVRKLSTRSIEDRRSAVSELRSLSKRNTDNRILIAEAGAIPVLVNLLTSDDTETQENAVTCILNLSIYEHNKELIMLAGAVTSIVQVLRAGTMEAKENAAATLFSLSLADENKIIIGASGAILALVSLLENGSARGKKDAATALFNLCIYQGNKGRAVRAGIVKPLVNMLTDSSLRMAEEALTILSVLASNQDGKAAILRASVIPTLIDCLQKDQPRNRENAAAILLSLCKRDTEKLISIGRLGAVVPLMELSRDGTERAKRKANSLLELLRKSSKNLASL</sequence>
<comment type="catalytic activity">
    <reaction evidence="1">
        <text>S-ubiquitinyl-[E2 ubiquitin-conjugating enzyme]-L-cysteine + [acceptor protein]-L-lysine = [E2 ubiquitin-conjugating enzyme]-L-cysteine + N(6)-ubiquitinyl-[acceptor protein]-L-lysine.</text>
        <dbReference type="EC" id="2.3.2.27"/>
    </reaction>
</comment>
<evidence type="ECO:0000256" key="3">
    <source>
        <dbReference type="ARBA" id="ARBA00012483"/>
    </source>
</evidence>
<feature type="repeat" description="ARM" evidence="7">
    <location>
        <begin position="433"/>
        <end position="475"/>
    </location>
</feature>
<comment type="pathway">
    <text evidence="2">Protein modification; protein ubiquitination.</text>
</comment>
<evidence type="ECO:0000256" key="8">
    <source>
        <dbReference type="SAM" id="MobiDB-lite"/>
    </source>
</evidence>
<dbReference type="InterPro" id="IPR058678">
    <property type="entry name" value="ARM_PUB"/>
</dbReference>
<dbReference type="Gene3D" id="1.25.10.10">
    <property type="entry name" value="Leucine-rich Repeat Variant"/>
    <property type="match status" value="3"/>
</dbReference>
<dbReference type="Proteomes" id="UP000694864">
    <property type="component" value="Chromosome 16"/>
</dbReference>
<keyword evidence="10" id="KW-1185">Reference proteome</keyword>
<keyword evidence="4" id="KW-0808">Transferase</keyword>
<dbReference type="PROSITE" id="PS51698">
    <property type="entry name" value="U_BOX"/>
    <property type="match status" value="1"/>
</dbReference>
<dbReference type="SUPFAM" id="SSF57850">
    <property type="entry name" value="RING/U-box"/>
    <property type="match status" value="1"/>
</dbReference>
<dbReference type="PROSITE" id="PS50176">
    <property type="entry name" value="ARM_REPEAT"/>
    <property type="match status" value="3"/>
</dbReference>
<evidence type="ECO:0000256" key="6">
    <source>
        <dbReference type="ARBA" id="ARBA00022786"/>
    </source>
</evidence>
<organism evidence="10 11">
    <name type="scientific">Camelina sativa</name>
    <name type="common">False flax</name>
    <name type="synonym">Myagrum sativum</name>
    <dbReference type="NCBI Taxonomy" id="90675"/>
    <lineage>
        <taxon>Eukaryota</taxon>
        <taxon>Viridiplantae</taxon>
        <taxon>Streptophyta</taxon>
        <taxon>Embryophyta</taxon>
        <taxon>Tracheophyta</taxon>
        <taxon>Spermatophyta</taxon>
        <taxon>Magnoliopsida</taxon>
        <taxon>eudicotyledons</taxon>
        <taxon>Gunneridae</taxon>
        <taxon>Pentapetalae</taxon>
        <taxon>rosids</taxon>
        <taxon>malvids</taxon>
        <taxon>Brassicales</taxon>
        <taxon>Brassicaceae</taxon>
        <taxon>Camelineae</taxon>
        <taxon>Camelina</taxon>
    </lineage>
</organism>
<dbReference type="PANTHER" id="PTHR23315:SF52">
    <property type="entry name" value="U-BOX DOMAIN-CONTAINING PROTEIN 10"/>
    <property type="match status" value="1"/>
</dbReference>
<evidence type="ECO:0000256" key="2">
    <source>
        <dbReference type="ARBA" id="ARBA00004906"/>
    </source>
</evidence>
<dbReference type="SUPFAM" id="SSF48371">
    <property type="entry name" value="ARM repeat"/>
    <property type="match status" value="1"/>
</dbReference>
<feature type="repeat" description="ARM" evidence="7">
    <location>
        <begin position="391"/>
        <end position="433"/>
    </location>
</feature>
<dbReference type="InterPro" id="IPR016024">
    <property type="entry name" value="ARM-type_fold"/>
</dbReference>
<reference evidence="11" key="2">
    <citation type="submission" date="2025-08" db="UniProtKB">
        <authorList>
            <consortium name="RefSeq"/>
        </authorList>
    </citation>
    <scope>IDENTIFICATION</scope>
    <source>
        <tissue evidence="11">Leaf</tissue>
    </source>
</reference>
<evidence type="ECO:0000256" key="4">
    <source>
        <dbReference type="ARBA" id="ARBA00022679"/>
    </source>
</evidence>
<dbReference type="RefSeq" id="XP_010471108.2">
    <property type="nucleotide sequence ID" value="XM_010472806.2"/>
</dbReference>
<protein>
    <recommendedName>
        <fullName evidence="3">RING-type E3 ubiquitin transferase</fullName>
        <ecNumber evidence="3">2.3.2.27</ecNumber>
    </recommendedName>
</protein>
<dbReference type="InterPro" id="IPR011989">
    <property type="entry name" value="ARM-like"/>
</dbReference>